<dbReference type="PROSITE" id="PS51898">
    <property type="entry name" value="TYR_RECOMBINASE"/>
    <property type="match status" value="1"/>
</dbReference>
<protein>
    <submittedName>
        <fullName evidence="6">Tyrosine-type recombinase/integrase</fullName>
    </submittedName>
</protein>
<evidence type="ECO:0000313" key="7">
    <source>
        <dbReference type="Proteomes" id="UP001165422"/>
    </source>
</evidence>
<keyword evidence="7" id="KW-1185">Reference proteome</keyword>
<evidence type="ECO:0000259" key="4">
    <source>
        <dbReference type="PROSITE" id="PS51898"/>
    </source>
</evidence>
<accession>A0ABS8N3R9</accession>
<gene>
    <name evidence="6" type="ORF">LN736_06200</name>
</gene>
<dbReference type="InterPro" id="IPR010998">
    <property type="entry name" value="Integrase_recombinase_N"/>
</dbReference>
<organism evidence="6 7">
    <name type="scientific">Clostridium aromativorans</name>
    <dbReference type="NCBI Taxonomy" id="2836848"/>
    <lineage>
        <taxon>Bacteria</taxon>
        <taxon>Bacillati</taxon>
        <taxon>Bacillota</taxon>
        <taxon>Clostridia</taxon>
        <taxon>Eubacteriales</taxon>
        <taxon>Clostridiaceae</taxon>
        <taxon>Clostridium</taxon>
    </lineage>
</organism>
<dbReference type="InterPro" id="IPR025269">
    <property type="entry name" value="SAM-like_dom"/>
</dbReference>
<keyword evidence="2" id="KW-0233">DNA recombination</keyword>
<dbReference type="InterPro" id="IPR011010">
    <property type="entry name" value="DNA_brk_join_enz"/>
</dbReference>
<keyword evidence="1 3" id="KW-0238">DNA-binding</keyword>
<dbReference type="InterPro" id="IPR013762">
    <property type="entry name" value="Integrase-like_cat_sf"/>
</dbReference>
<dbReference type="InterPro" id="IPR002104">
    <property type="entry name" value="Integrase_catalytic"/>
</dbReference>
<dbReference type="PANTHER" id="PTHR30349">
    <property type="entry name" value="PHAGE INTEGRASE-RELATED"/>
    <property type="match status" value="1"/>
</dbReference>
<dbReference type="PROSITE" id="PS51900">
    <property type="entry name" value="CB"/>
    <property type="match status" value="1"/>
</dbReference>
<dbReference type="Pfam" id="PF13102">
    <property type="entry name" value="Phage_int_SAM_5"/>
    <property type="match status" value="1"/>
</dbReference>
<comment type="caution">
    <text evidence="6">The sequence shown here is derived from an EMBL/GenBank/DDBJ whole genome shotgun (WGS) entry which is preliminary data.</text>
</comment>
<dbReference type="Proteomes" id="UP001165422">
    <property type="component" value="Unassembled WGS sequence"/>
</dbReference>
<evidence type="ECO:0000256" key="2">
    <source>
        <dbReference type="ARBA" id="ARBA00023172"/>
    </source>
</evidence>
<dbReference type="Gene3D" id="1.10.443.10">
    <property type="entry name" value="Intergrase catalytic core"/>
    <property type="match status" value="1"/>
</dbReference>
<dbReference type="RefSeq" id="WP_229981213.1">
    <property type="nucleotide sequence ID" value="NZ_JAJJPB010000005.1"/>
</dbReference>
<dbReference type="CDD" id="cd00397">
    <property type="entry name" value="DNA_BRE_C"/>
    <property type="match status" value="1"/>
</dbReference>
<evidence type="ECO:0000313" key="6">
    <source>
        <dbReference type="EMBL" id="MCC9294448.1"/>
    </source>
</evidence>
<evidence type="ECO:0000256" key="1">
    <source>
        <dbReference type="ARBA" id="ARBA00023125"/>
    </source>
</evidence>
<dbReference type="InterPro" id="IPR044068">
    <property type="entry name" value="CB"/>
</dbReference>
<proteinExistence type="predicted"/>
<evidence type="ECO:0000259" key="5">
    <source>
        <dbReference type="PROSITE" id="PS51900"/>
    </source>
</evidence>
<dbReference type="Pfam" id="PF00589">
    <property type="entry name" value="Phage_integrase"/>
    <property type="match status" value="1"/>
</dbReference>
<dbReference type="EMBL" id="JAJJPB010000005">
    <property type="protein sequence ID" value="MCC9294448.1"/>
    <property type="molecule type" value="Genomic_DNA"/>
</dbReference>
<dbReference type="SUPFAM" id="SSF56349">
    <property type="entry name" value="DNA breaking-rejoining enzymes"/>
    <property type="match status" value="1"/>
</dbReference>
<dbReference type="InterPro" id="IPR050090">
    <property type="entry name" value="Tyrosine_recombinase_XerCD"/>
</dbReference>
<evidence type="ECO:0000256" key="3">
    <source>
        <dbReference type="PROSITE-ProRule" id="PRU01248"/>
    </source>
</evidence>
<sequence>MRVELNKRVINKTLGEGFEEFILYCRAKNLRPATIKHYRGMSQIIFKFIKPDTKLKEINPHTVEQFIISLRTRTKECDISINTTLVTLRATLYYCMKLGYMDRFKIHLVKTDKKIIETYTDEELKLLLKKPDVRNCTFLEYRCWVCVNFLIATGCRAQTLCSMKIQDLDFENLLITYTHTKNRKQQIIPMSRSLKMVLIEYLSYRGGEPEDYLFVNSYGGYLRTDQLSHNLVKYNRRRGVITTGVHRFRHTFAKKWILNGGDVFKLQKILGHSSLQMVREYINMFTDDLSKGFDEVNPLEQLNHTNKKEFIDMRRRR</sequence>
<dbReference type="Gene3D" id="1.10.150.130">
    <property type="match status" value="1"/>
</dbReference>
<feature type="domain" description="Core-binding (CB)" evidence="5">
    <location>
        <begin position="12"/>
        <end position="96"/>
    </location>
</feature>
<feature type="domain" description="Tyr recombinase" evidence="4">
    <location>
        <begin position="114"/>
        <end position="294"/>
    </location>
</feature>
<reference evidence="6" key="1">
    <citation type="submission" date="2021-11" db="EMBL/GenBank/DDBJ databases">
        <authorList>
            <person name="Qingchun L."/>
            <person name="Dong Z."/>
            <person name="Zongwei Q."/>
            <person name="Jia Z."/>
            <person name="Duotao L."/>
        </authorList>
    </citation>
    <scope>NUCLEOTIDE SEQUENCE</scope>
    <source>
        <strain evidence="6">WLY-B-L2</strain>
    </source>
</reference>
<name>A0ABS8N3R9_9CLOT</name>